<dbReference type="EMBL" id="BMQN01000011">
    <property type="protein sequence ID" value="GGS03046.1"/>
    <property type="molecule type" value="Genomic_DNA"/>
</dbReference>
<name>A0ABQ2S6P8_9DEIO</name>
<proteinExistence type="predicted"/>
<keyword evidence="2" id="KW-1185">Reference proteome</keyword>
<dbReference type="Proteomes" id="UP000644548">
    <property type="component" value="Unassembled WGS sequence"/>
</dbReference>
<evidence type="ECO:0000313" key="2">
    <source>
        <dbReference type="Proteomes" id="UP000644548"/>
    </source>
</evidence>
<organism evidence="1 2">
    <name type="scientific">Deinococcus sedimenti</name>
    <dbReference type="NCBI Taxonomy" id="1867090"/>
    <lineage>
        <taxon>Bacteria</taxon>
        <taxon>Thermotogati</taxon>
        <taxon>Deinococcota</taxon>
        <taxon>Deinococci</taxon>
        <taxon>Deinococcales</taxon>
        <taxon>Deinococcaceae</taxon>
        <taxon>Deinococcus</taxon>
    </lineage>
</organism>
<accession>A0ABQ2S6P8</accession>
<comment type="caution">
    <text evidence="1">The sequence shown here is derived from an EMBL/GenBank/DDBJ whole genome shotgun (WGS) entry which is preliminary data.</text>
</comment>
<protein>
    <submittedName>
        <fullName evidence="1">Uncharacterized protein</fullName>
    </submittedName>
</protein>
<dbReference type="RefSeq" id="WP_189074187.1">
    <property type="nucleotide sequence ID" value="NZ_BMQN01000011.1"/>
</dbReference>
<reference evidence="2" key="1">
    <citation type="journal article" date="2019" name="Int. J. Syst. Evol. Microbiol.">
        <title>The Global Catalogue of Microorganisms (GCM) 10K type strain sequencing project: providing services to taxonomists for standard genome sequencing and annotation.</title>
        <authorList>
            <consortium name="The Broad Institute Genomics Platform"/>
            <consortium name="The Broad Institute Genome Sequencing Center for Infectious Disease"/>
            <person name="Wu L."/>
            <person name="Ma J."/>
        </authorList>
    </citation>
    <scope>NUCLEOTIDE SEQUENCE [LARGE SCALE GENOMIC DNA]</scope>
    <source>
        <strain evidence="2">JCM 31405</strain>
    </source>
</reference>
<sequence length="202" mass="22607">MIQAPPRSRPTPLDRLAQANRERQAIADLLAVDDVLTDAMLSRVGLDGTRFPGLTLSVQPMRKSSWTVDVTFRAASDSRLRDAPISSLSHAAGTAAMRWQLAASAEQWKIDRGGRFHRPDAVMKDGEELIAMEYDAGYDRRTIRRKVRQFEPYSRLVWATPSAIRSARMKADYPHVDVITVDYWTDQSGLNPQNGDAPLLEG</sequence>
<evidence type="ECO:0000313" key="1">
    <source>
        <dbReference type="EMBL" id="GGS03046.1"/>
    </source>
</evidence>
<gene>
    <name evidence="1" type="ORF">GCM10008960_32090</name>
</gene>